<evidence type="ECO:0000256" key="1">
    <source>
        <dbReference type="ARBA" id="ARBA00023002"/>
    </source>
</evidence>
<name>A0A8H6CSJ5_9LECA</name>
<keyword evidence="1" id="KW-0560">Oxidoreductase</keyword>
<dbReference type="InterPro" id="IPR023210">
    <property type="entry name" value="NADP_OxRdtase_dom"/>
</dbReference>
<dbReference type="OrthoDB" id="37537at2759"/>
<dbReference type="InterPro" id="IPR036812">
    <property type="entry name" value="NAD(P)_OxRdtase_dom_sf"/>
</dbReference>
<evidence type="ECO:0000259" key="2">
    <source>
        <dbReference type="Pfam" id="PF00248"/>
    </source>
</evidence>
<dbReference type="EMBL" id="JACCJC010000075">
    <property type="protein sequence ID" value="KAF6228732.1"/>
    <property type="molecule type" value="Genomic_DNA"/>
</dbReference>
<protein>
    <recommendedName>
        <fullName evidence="2">NADP-dependent oxidoreductase domain-containing protein</fullName>
    </recommendedName>
</protein>
<accession>A0A8H6CSJ5</accession>
<proteinExistence type="predicted"/>
<gene>
    <name evidence="3" type="ORF">HO173_011751</name>
</gene>
<evidence type="ECO:0000313" key="3">
    <source>
        <dbReference type="EMBL" id="KAF6228732.1"/>
    </source>
</evidence>
<reference evidence="3 4" key="1">
    <citation type="journal article" date="2020" name="Genomics">
        <title>Complete, high-quality genomes from long-read metagenomic sequencing of two wolf lichen thalli reveals enigmatic genome architecture.</title>
        <authorList>
            <person name="McKenzie S.K."/>
            <person name="Walston R.F."/>
            <person name="Allen J.L."/>
        </authorList>
    </citation>
    <scope>NUCLEOTIDE SEQUENCE [LARGE SCALE GENOMIC DNA]</scope>
    <source>
        <strain evidence="3">WasteWater2</strain>
    </source>
</reference>
<dbReference type="PANTHER" id="PTHR43625:SF40">
    <property type="entry name" value="ALDO-KETO REDUCTASE YAKC [NADP(+)]"/>
    <property type="match status" value="1"/>
</dbReference>
<dbReference type="GO" id="GO:0016491">
    <property type="term" value="F:oxidoreductase activity"/>
    <property type="evidence" value="ECO:0007669"/>
    <property type="project" value="UniProtKB-KW"/>
</dbReference>
<keyword evidence="4" id="KW-1185">Reference proteome</keyword>
<dbReference type="AlphaFoldDB" id="A0A8H6CSJ5"/>
<dbReference type="Pfam" id="PF00248">
    <property type="entry name" value="Aldo_ket_red"/>
    <property type="match status" value="1"/>
</dbReference>
<dbReference type="GO" id="GO:0005737">
    <property type="term" value="C:cytoplasm"/>
    <property type="evidence" value="ECO:0007669"/>
    <property type="project" value="TreeGrafter"/>
</dbReference>
<dbReference type="Proteomes" id="UP000578531">
    <property type="component" value="Unassembled WGS sequence"/>
</dbReference>
<organism evidence="3 4">
    <name type="scientific">Letharia columbiana</name>
    <dbReference type="NCBI Taxonomy" id="112416"/>
    <lineage>
        <taxon>Eukaryota</taxon>
        <taxon>Fungi</taxon>
        <taxon>Dikarya</taxon>
        <taxon>Ascomycota</taxon>
        <taxon>Pezizomycotina</taxon>
        <taxon>Lecanoromycetes</taxon>
        <taxon>OSLEUM clade</taxon>
        <taxon>Lecanoromycetidae</taxon>
        <taxon>Lecanorales</taxon>
        <taxon>Lecanorineae</taxon>
        <taxon>Parmeliaceae</taxon>
        <taxon>Letharia</taxon>
    </lineage>
</organism>
<comment type="caution">
    <text evidence="3">The sequence shown here is derived from an EMBL/GenBank/DDBJ whole genome shotgun (WGS) entry which is preliminary data.</text>
</comment>
<dbReference type="SUPFAM" id="SSF51430">
    <property type="entry name" value="NAD(P)-linked oxidoreductase"/>
    <property type="match status" value="1"/>
</dbReference>
<dbReference type="Gene3D" id="3.20.20.100">
    <property type="entry name" value="NADP-dependent oxidoreductase domain"/>
    <property type="match status" value="1"/>
</dbReference>
<feature type="domain" description="NADP-dependent oxidoreductase" evidence="2">
    <location>
        <begin position="2"/>
        <end position="164"/>
    </location>
</feature>
<dbReference type="InterPro" id="IPR050791">
    <property type="entry name" value="Aldo-Keto_reductase"/>
</dbReference>
<dbReference type="RefSeq" id="XP_037159547.1">
    <property type="nucleotide sequence ID" value="XM_037313630.1"/>
</dbReference>
<sequence>MASAVHSGKVRYLGLSECSSTTLRRAMTIHPIHAVQIEYSPFTLDIENASGTNLLATCRELGVATVAYSPLGRGVLTGQYKSAEDFGPGDWRRNMPRFSAENFPKNLELVDKLSAIAKMKGCTTGQLTLAWLMEQGPDVIPIPGTKKAKYLEENLGSLRVVLSEGEGGIQQLSPVMLGMNYK</sequence>
<dbReference type="GeneID" id="59293393"/>
<dbReference type="PANTHER" id="PTHR43625">
    <property type="entry name" value="AFLATOXIN B1 ALDEHYDE REDUCTASE"/>
    <property type="match status" value="1"/>
</dbReference>
<evidence type="ECO:0000313" key="4">
    <source>
        <dbReference type="Proteomes" id="UP000578531"/>
    </source>
</evidence>